<protein>
    <recommendedName>
        <fullName evidence="3">DUF7330 domain-containing protein</fullName>
    </recommendedName>
</protein>
<feature type="region of interest" description="Disordered" evidence="1">
    <location>
        <begin position="142"/>
        <end position="169"/>
    </location>
</feature>
<evidence type="ECO:0000256" key="1">
    <source>
        <dbReference type="SAM" id="MobiDB-lite"/>
    </source>
</evidence>
<dbReference type="AlphaFoldDB" id="A0A8H6YQD2"/>
<evidence type="ECO:0000259" key="3">
    <source>
        <dbReference type="Pfam" id="PF24016"/>
    </source>
</evidence>
<dbReference type="InterPro" id="IPR055754">
    <property type="entry name" value="DUF7330"/>
</dbReference>
<proteinExistence type="predicted"/>
<reference evidence="4" key="1">
    <citation type="submission" date="2020-05" db="EMBL/GenBank/DDBJ databases">
        <title>Mycena genomes resolve the evolution of fungal bioluminescence.</title>
        <authorList>
            <person name="Tsai I.J."/>
        </authorList>
    </citation>
    <scope>NUCLEOTIDE SEQUENCE</scope>
    <source>
        <strain evidence="4">160909Yilan</strain>
    </source>
</reference>
<keyword evidence="2" id="KW-0812">Transmembrane</keyword>
<keyword evidence="5" id="KW-1185">Reference proteome</keyword>
<gene>
    <name evidence="4" type="ORF">MSAN_01088200</name>
</gene>
<keyword evidence="2" id="KW-1133">Transmembrane helix</keyword>
<evidence type="ECO:0000313" key="5">
    <source>
        <dbReference type="Proteomes" id="UP000623467"/>
    </source>
</evidence>
<sequence length="317" mass="35402">MLKLLRPTALTPFKGYKSTAFPLYSVSTMAHSDKNERLPSPLPLPVQMSGLPPYTAAPTTENASSIQSPIRPQNCIRISRTFGSMNKGYFTVDPNLHVPASLLGDSDWDAFDYRWSWRSKPNLELGVTFGGIQAHIEVLPSTARCPEPSSDETRPKPCPRKTGLEASTTTGNVNLHIDATHFSLRSTSTFGQIRIFLPRTYHGPIVIPSSLGAPLLSPKLKRVCTTISEVGNGRRWFVGDFGEWEQRNQHGDNMHIGTTFGRVWIGYVGEEDEAKRALRWDMLQCVVNLVFWLVVALGVHLAVKVVLWILVFIAWLF</sequence>
<dbReference type="Pfam" id="PF24016">
    <property type="entry name" value="DUF7330"/>
    <property type="match status" value="1"/>
</dbReference>
<feature type="transmembrane region" description="Helical" evidence="2">
    <location>
        <begin position="289"/>
        <end position="316"/>
    </location>
</feature>
<name>A0A8H6YQD2_9AGAR</name>
<evidence type="ECO:0000313" key="4">
    <source>
        <dbReference type="EMBL" id="KAF7364283.1"/>
    </source>
</evidence>
<organism evidence="4 5">
    <name type="scientific">Mycena sanguinolenta</name>
    <dbReference type="NCBI Taxonomy" id="230812"/>
    <lineage>
        <taxon>Eukaryota</taxon>
        <taxon>Fungi</taxon>
        <taxon>Dikarya</taxon>
        <taxon>Basidiomycota</taxon>
        <taxon>Agaricomycotina</taxon>
        <taxon>Agaricomycetes</taxon>
        <taxon>Agaricomycetidae</taxon>
        <taxon>Agaricales</taxon>
        <taxon>Marasmiineae</taxon>
        <taxon>Mycenaceae</taxon>
        <taxon>Mycena</taxon>
    </lineage>
</organism>
<accession>A0A8H6YQD2</accession>
<comment type="caution">
    <text evidence="4">The sequence shown here is derived from an EMBL/GenBank/DDBJ whole genome shotgun (WGS) entry which is preliminary data.</text>
</comment>
<dbReference type="OrthoDB" id="2593559at2759"/>
<feature type="domain" description="DUF7330" evidence="3">
    <location>
        <begin position="74"/>
        <end position="270"/>
    </location>
</feature>
<evidence type="ECO:0000256" key="2">
    <source>
        <dbReference type="SAM" id="Phobius"/>
    </source>
</evidence>
<keyword evidence="2" id="KW-0472">Membrane</keyword>
<dbReference type="EMBL" id="JACAZH010000007">
    <property type="protein sequence ID" value="KAF7364283.1"/>
    <property type="molecule type" value="Genomic_DNA"/>
</dbReference>
<dbReference type="Proteomes" id="UP000623467">
    <property type="component" value="Unassembled WGS sequence"/>
</dbReference>